<dbReference type="GO" id="GO:0016746">
    <property type="term" value="F:acyltransferase activity"/>
    <property type="evidence" value="ECO:0007669"/>
    <property type="project" value="UniProtKB-KW"/>
</dbReference>
<gene>
    <name evidence="4" type="ORF">MIMGU_mgv1a024548mg</name>
</gene>
<dbReference type="AlphaFoldDB" id="A0A022R0K7"/>
<evidence type="ECO:0000313" key="4">
    <source>
        <dbReference type="EMBL" id="EYU34252.1"/>
    </source>
</evidence>
<dbReference type="STRING" id="4155.A0A022R0K7"/>
<dbReference type="EMBL" id="KI630712">
    <property type="protein sequence ID" value="EYU34252.1"/>
    <property type="molecule type" value="Genomic_DNA"/>
</dbReference>
<evidence type="ECO:0000256" key="1">
    <source>
        <dbReference type="ARBA" id="ARBA00009861"/>
    </source>
</evidence>
<dbReference type="eggNOG" id="ENOG502RGDR">
    <property type="taxonomic scope" value="Eukaryota"/>
</dbReference>
<comment type="similarity">
    <text evidence="1">Belongs to the plant acyltransferase family.</text>
</comment>
<evidence type="ECO:0000256" key="2">
    <source>
        <dbReference type="ARBA" id="ARBA00022679"/>
    </source>
</evidence>
<dbReference type="PANTHER" id="PTHR31623:SF70">
    <property type="entry name" value="TRANSFERASE, CHLORAMPHENICOL ACETYLTRANSFERASE-LIKE DOMAIN PROTEIN"/>
    <property type="match status" value="1"/>
</dbReference>
<evidence type="ECO:0000313" key="5">
    <source>
        <dbReference type="Proteomes" id="UP000030748"/>
    </source>
</evidence>
<name>A0A022R0K7_ERYGU</name>
<accession>A0A022R0K7</accession>
<dbReference type="PANTHER" id="PTHR31623">
    <property type="entry name" value="F21J9.9"/>
    <property type="match status" value="1"/>
</dbReference>
<keyword evidence="5" id="KW-1185">Reference proteome</keyword>
<dbReference type="Pfam" id="PF02458">
    <property type="entry name" value="Transferase"/>
    <property type="match status" value="1"/>
</dbReference>
<keyword evidence="2" id="KW-0808">Transferase</keyword>
<evidence type="ECO:0000256" key="3">
    <source>
        <dbReference type="ARBA" id="ARBA00023315"/>
    </source>
</evidence>
<keyword evidence="3" id="KW-0012">Acyltransferase</keyword>
<dbReference type="InterPro" id="IPR023213">
    <property type="entry name" value="CAT-like_dom_sf"/>
</dbReference>
<protein>
    <submittedName>
        <fullName evidence="4">Uncharacterized protein</fullName>
    </submittedName>
</protein>
<proteinExistence type="inferred from homology"/>
<dbReference type="Gene3D" id="3.30.559.10">
    <property type="entry name" value="Chloramphenicol acetyltransferase-like domain"/>
    <property type="match status" value="2"/>
</dbReference>
<organism evidence="4 5">
    <name type="scientific">Erythranthe guttata</name>
    <name type="common">Yellow monkey flower</name>
    <name type="synonym">Mimulus guttatus</name>
    <dbReference type="NCBI Taxonomy" id="4155"/>
    <lineage>
        <taxon>Eukaryota</taxon>
        <taxon>Viridiplantae</taxon>
        <taxon>Streptophyta</taxon>
        <taxon>Embryophyta</taxon>
        <taxon>Tracheophyta</taxon>
        <taxon>Spermatophyta</taxon>
        <taxon>Magnoliopsida</taxon>
        <taxon>eudicotyledons</taxon>
        <taxon>Gunneridae</taxon>
        <taxon>Pentapetalae</taxon>
        <taxon>asterids</taxon>
        <taxon>lamiids</taxon>
        <taxon>Lamiales</taxon>
        <taxon>Phrymaceae</taxon>
        <taxon>Erythranthe</taxon>
    </lineage>
</organism>
<reference evidence="4 5" key="1">
    <citation type="journal article" date="2013" name="Proc. Natl. Acad. Sci. U.S.A.">
        <title>Fine-scale variation in meiotic recombination in Mimulus inferred from population shotgun sequencing.</title>
        <authorList>
            <person name="Hellsten U."/>
            <person name="Wright K.M."/>
            <person name="Jenkins J."/>
            <person name="Shu S."/>
            <person name="Yuan Y."/>
            <person name="Wessler S.R."/>
            <person name="Schmutz J."/>
            <person name="Willis J.H."/>
            <person name="Rokhsar D.S."/>
        </authorList>
    </citation>
    <scope>NUCLEOTIDE SEQUENCE [LARGE SCALE GENOMIC DNA]</scope>
    <source>
        <strain evidence="5">cv. DUN x IM62</strain>
    </source>
</reference>
<dbReference type="Proteomes" id="UP000030748">
    <property type="component" value="Unassembled WGS sequence"/>
</dbReference>
<sequence>MKINIVSRKLIKPSTPTPQNINKYKISFLDEHLPPVNTRTIFFLSNNRKQQNVLQLAESLSERYIKNDGFVDCSDQGVEFVEAQVVDDDDVDFNGLVSKMEMEELNNLLSRTPHQVDELPTDPLLSVQVTEFKCGGLAIGVSVAHRIFDGYSFGMFVDAWSTANNNNHPNPGGEIKIICPSFDLATLFPGYGPRPGPSVTRSYRPSPIVKKFTFNKDAITSARSKLIQRPNSYYSRVRVVSAVLAKALMGVDRAKHGGKSRTYLICQAVNMRRRTNPPMHKYSCGNFAIMWVAQFSETRENVIGVQELVDNMGDSVIKTLADIAEALSQSAKLHSECYVIYFTDWSKFGLYDVDFGWGKPVGVGIGAVLATNAVRLVSNKEGDGIEAWVHLNSNDMAYFEQDQDIKLLAT</sequence>